<accession>A0A1Y2CYE0</accession>
<name>A0A1Y2CYE0_9FUNG</name>
<gene>
    <name evidence="1" type="ORF">BCR33DRAFT_780129</name>
</gene>
<dbReference type="OrthoDB" id="274752at2759"/>
<comment type="caution">
    <text evidence="1">The sequence shown here is derived from an EMBL/GenBank/DDBJ whole genome shotgun (WGS) entry which is preliminary data.</text>
</comment>
<keyword evidence="2" id="KW-1185">Reference proteome</keyword>
<dbReference type="PANTHER" id="PTHR28207:SF1">
    <property type="entry name" value="ATP SYNTHASE SUBUNIT H, MITOCHONDRIAL"/>
    <property type="match status" value="1"/>
</dbReference>
<protein>
    <submittedName>
        <fullName evidence="1">Uncharacterized protein</fullName>
    </submittedName>
</protein>
<dbReference type="GO" id="GO:0046933">
    <property type="term" value="F:proton-transporting ATP synthase activity, rotational mechanism"/>
    <property type="evidence" value="ECO:0007669"/>
    <property type="project" value="TreeGrafter"/>
</dbReference>
<organism evidence="1 2">
    <name type="scientific">Rhizoclosmatium globosum</name>
    <dbReference type="NCBI Taxonomy" id="329046"/>
    <lineage>
        <taxon>Eukaryota</taxon>
        <taxon>Fungi</taxon>
        <taxon>Fungi incertae sedis</taxon>
        <taxon>Chytridiomycota</taxon>
        <taxon>Chytridiomycota incertae sedis</taxon>
        <taxon>Chytridiomycetes</taxon>
        <taxon>Chytridiales</taxon>
        <taxon>Chytriomycetaceae</taxon>
        <taxon>Rhizoclosmatium</taxon>
    </lineage>
</organism>
<dbReference type="PANTHER" id="PTHR28207">
    <property type="entry name" value="ATP SYNTHASE SUBUNIT H, MITOCHONDRIAL"/>
    <property type="match status" value="1"/>
</dbReference>
<dbReference type="EMBL" id="MCGO01000004">
    <property type="protein sequence ID" value="ORY51977.1"/>
    <property type="molecule type" value="Genomic_DNA"/>
</dbReference>
<dbReference type="AlphaFoldDB" id="A0A1Y2CYE0"/>
<reference evidence="1 2" key="1">
    <citation type="submission" date="2016-07" db="EMBL/GenBank/DDBJ databases">
        <title>Pervasive Adenine N6-methylation of Active Genes in Fungi.</title>
        <authorList>
            <consortium name="DOE Joint Genome Institute"/>
            <person name="Mondo S.J."/>
            <person name="Dannebaum R.O."/>
            <person name="Kuo R.C."/>
            <person name="Labutti K."/>
            <person name="Haridas S."/>
            <person name="Kuo A."/>
            <person name="Salamov A."/>
            <person name="Ahrendt S.R."/>
            <person name="Lipzen A."/>
            <person name="Sullivan W."/>
            <person name="Andreopoulos W.B."/>
            <person name="Clum A."/>
            <person name="Lindquist E."/>
            <person name="Daum C."/>
            <person name="Ramamoorthy G.K."/>
            <person name="Gryganskyi A."/>
            <person name="Culley D."/>
            <person name="Magnuson J.K."/>
            <person name="James T.Y."/>
            <person name="O'Malley M.A."/>
            <person name="Stajich J.E."/>
            <person name="Spatafora J.W."/>
            <person name="Visel A."/>
            <person name="Grigoriev I.V."/>
        </authorList>
    </citation>
    <scope>NUCLEOTIDE SEQUENCE [LARGE SCALE GENOMIC DNA]</scope>
    <source>
        <strain evidence="1 2">JEL800</strain>
    </source>
</reference>
<evidence type="ECO:0000313" key="2">
    <source>
        <dbReference type="Proteomes" id="UP000193642"/>
    </source>
</evidence>
<dbReference type="InterPro" id="IPR019711">
    <property type="entry name" value="ATP_synth_F0_suH"/>
</dbReference>
<evidence type="ECO:0000313" key="1">
    <source>
        <dbReference type="EMBL" id="ORY51977.1"/>
    </source>
</evidence>
<sequence>MFRAVAVARRVSVVAKPVCISSLSDGLYSTRKPLDWMRPGIVLTDALTTAQNLPTPPPSSKCRETNPHQTQTRSFSAAAFVRRDLVQDMYLNEIRNYKAPKAAAADSANLVSSFAQPKAPAAPALESEVAAFEDGAAIAEAEWPALKSPIDDHHNYNDEWDFITDANDGGVLLPKRLKPVDYSGEHH</sequence>
<proteinExistence type="predicted"/>
<dbReference type="Pfam" id="PF10775">
    <property type="entry name" value="ATP_sub_h"/>
    <property type="match status" value="1"/>
</dbReference>
<dbReference type="Proteomes" id="UP000193642">
    <property type="component" value="Unassembled WGS sequence"/>
</dbReference>